<evidence type="ECO:0000256" key="2">
    <source>
        <dbReference type="SAM" id="MobiDB-lite"/>
    </source>
</evidence>
<feature type="coiled-coil region" evidence="1">
    <location>
        <begin position="162"/>
        <end position="232"/>
    </location>
</feature>
<name>A0A8H3J759_9LECA</name>
<dbReference type="OrthoDB" id="5319559at2759"/>
<evidence type="ECO:0000313" key="3">
    <source>
        <dbReference type="EMBL" id="CAF9941892.1"/>
    </source>
</evidence>
<gene>
    <name evidence="3" type="ORF">ALECFALPRED_009369</name>
</gene>
<organism evidence="3 4">
    <name type="scientific">Alectoria fallacina</name>
    <dbReference type="NCBI Taxonomy" id="1903189"/>
    <lineage>
        <taxon>Eukaryota</taxon>
        <taxon>Fungi</taxon>
        <taxon>Dikarya</taxon>
        <taxon>Ascomycota</taxon>
        <taxon>Pezizomycotina</taxon>
        <taxon>Lecanoromycetes</taxon>
        <taxon>OSLEUM clade</taxon>
        <taxon>Lecanoromycetidae</taxon>
        <taxon>Lecanorales</taxon>
        <taxon>Lecanorineae</taxon>
        <taxon>Parmeliaceae</taxon>
        <taxon>Alectoria</taxon>
    </lineage>
</organism>
<dbReference type="Gene3D" id="1.10.287.1490">
    <property type="match status" value="1"/>
</dbReference>
<sequence length="569" mass="64668">MGPRDSRDLTEKNGNVHPAGNGKGRAKISRTSSNASFGDLPSEAMDVGIGAVRQISKILQFVHCYHEEIRDVESIYGLGLRQEAQIDELNTTVNDLMFRKDQEMTRLREENDAYRASARHFELEREKLKQDQASMDDTRKAMQVDMKRQKEMEINEAKKEFSDKVKTKVKQIREELEKKIQDLETDKDGLKDTIKKLKEKNTQAQEDLNQQKESLELDKRSSQSHIMRLEAELDRINAAFTVSPQTPEFYIEGFRQLWERIQDVAVNEFRFLPEDTQPLDSDAVRNRLFNASEIFKYSPLSTESRVATSLRACAIQNFLSTMTISIIRRRYFAESMRTVERKSGIQPMDSILDAIANVPATTLSQELSWQLTTVDKLDRLGPHSPSATTDVSTEPSQDSIIDEILDVLHSLRSPNDQRLRAKLAEITSMALKLWVALRKDSCRINFDYDPSTGDWQEWDFVDDVATNGSMAADSLSEIPVDQLPSKSFILFPRITGSFDSGCASPRILHAGSALPHDSATFQTGLREIEHINQVTKEFKRNLRRGSSAQSSPVIGKRQGDWPALHRGNN</sequence>
<proteinExistence type="predicted"/>
<dbReference type="AlphaFoldDB" id="A0A8H3J759"/>
<feature type="coiled-coil region" evidence="1">
    <location>
        <begin position="104"/>
        <end position="131"/>
    </location>
</feature>
<protein>
    <submittedName>
        <fullName evidence="3">Uncharacterized protein</fullName>
    </submittedName>
</protein>
<feature type="region of interest" description="Disordered" evidence="2">
    <location>
        <begin position="1"/>
        <end position="36"/>
    </location>
</feature>
<keyword evidence="1" id="KW-0175">Coiled coil</keyword>
<comment type="caution">
    <text evidence="3">The sequence shown here is derived from an EMBL/GenBank/DDBJ whole genome shotgun (WGS) entry which is preliminary data.</text>
</comment>
<feature type="region of interest" description="Disordered" evidence="2">
    <location>
        <begin position="541"/>
        <end position="569"/>
    </location>
</feature>
<dbReference type="EMBL" id="CAJPDR010000696">
    <property type="protein sequence ID" value="CAF9941892.1"/>
    <property type="molecule type" value="Genomic_DNA"/>
</dbReference>
<reference evidence="3" key="1">
    <citation type="submission" date="2021-03" db="EMBL/GenBank/DDBJ databases">
        <authorList>
            <person name="Tagirdzhanova G."/>
        </authorList>
    </citation>
    <scope>NUCLEOTIDE SEQUENCE</scope>
</reference>
<evidence type="ECO:0000256" key="1">
    <source>
        <dbReference type="SAM" id="Coils"/>
    </source>
</evidence>
<keyword evidence="4" id="KW-1185">Reference proteome</keyword>
<feature type="compositionally biased region" description="Basic and acidic residues" evidence="2">
    <location>
        <begin position="1"/>
        <end position="11"/>
    </location>
</feature>
<evidence type="ECO:0000313" key="4">
    <source>
        <dbReference type="Proteomes" id="UP000664203"/>
    </source>
</evidence>
<accession>A0A8H3J759</accession>
<dbReference type="Proteomes" id="UP000664203">
    <property type="component" value="Unassembled WGS sequence"/>
</dbReference>